<organism evidence="2 3">
    <name type="scientific">Eiseniibacteriota bacterium</name>
    <dbReference type="NCBI Taxonomy" id="2212470"/>
    <lineage>
        <taxon>Bacteria</taxon>
        <taxon>Candidatus Eiseniibacteriota</taxon>
    </lineage>
</organism>
<proteinExistence type="predicted"/>
<gene>
    <name evidence="2" type="ORF">HZA61_03390</name>
</gene>
<dbReference type="AlphaFoldDB" id="A0A933S9M2"/>
<dbReference type="EMBL" id="JACRIW010000028">
    <property type="protein sequence ID" value="MBI5168512.1"/>
    <property type="molecule type" value="Genomic_DNA"/>
</dbReference>
<evidence type="ECO:0000313" key="2">
    <source>
        <dbReference type="EMBL" id="MBI5168512.1"/>
    </source>
</evidence>
<name>A0A933S9M2_UNCEI</name>
<comment type="caution">
    <text evidence="2">The sequence shown here is derived from an EMBL/GenBank/DDBJ whole genome shotgun (WGS) entry which is preliminary data.</text>
</comment>
<accession>A0A933S9M2</accession>
<sequence length="69" mass="7334">MEAITGSNQVMHVLSLAGLTGAREVRPIAPVRTPLSGDLTLQPDTYEPGTAEQPLPNVTYGARRRAYGA</sequence>
<feature type="region of interest" description="Disordered" evidence="1">
    <location>
        <begin position="33"/>
        <end position="56"/>
    </location>
</feature>
<reference evidence="2" key="1">
    <citation type="submission" date="2020-07" db="EMBL/GenBank/DDBJ databases">
        <title>Huge and variable diversity of episymbiotic CPR bacteria and DPANN archaea in groundwater ecosystems.</title>
        <authorList>
            <person name="He C.Y."/>
            <person name="Keren R."/>
            <person name="Whittaker M."/>
            <person name="Farag I.F."/>
            <person name="Doudna J."/>
            <person name="Cate J.H.D."/>
            <person name="Banfield J.F."/>
        </authorList>
    </citation>
    <scope>NUCLEOTIDE SEQUENCE</scope>
    <source>
        <strain evidence="2">NC_groundwater_1813_Pr3_B-0.1um_71_17</strain>
    </source>
</reference>
<evidence type="ECO:0000256" key="1">
    <source>
        <dbReference type="SAM" id="MobiDB-lite"/>
    </source>
</evidence>
<evidence type="ECO:0000313" key="3">
    <source>
        <dbReference type="Proteomes" id="UP000696931"/>
    </source>
</evidence>
<dbReference type="Proteomes" id="UP000696931">
    <property type="component" value="Unassembled WGS sequence"/>
</dbReference>
<protein>
    <submittedName>
        <fullName evidence="2">Uncharacterized protein</fullName>
    </submittedName>
</protein>